<name>A0A1G9VJQ4_9BACI</name>
<gene>
    <name evidence="2" type="ORF">SAMN05216244_3300</name>
</gene>
<accession>A0A1G9VJQ4</accession>
<sequence>MFTILIFLLSMFIILFTKQPNGRLRTGALVFAFFGCIWLTQWKDGEPSPFYFSASLAGLAYYLFHYWKWKRSRTQTEQKAS</sequence>
<protein>
    <submittedName>
        <fullName evidence="2">Uncharacterized protein</fullName>
    </submittedName>
</protein>
<reference evidence="3" key="1">
    <citation type="submission" date="2016-10" db="EMBL/GenBank/DDBJ databases">
        <authorList>
            <person name="Varghese N."/>
            <person name="Submissions S."/>
        </authorList>
    </citation>
    <scope>NUCLEOTIDE SEQUENCE [LARGE SCALE GENOMIC DNA]</scope>
    <source>
        <strain evidence="3">CGMCC 1.6199</strain>
    </source>
</reference>
<organism evidence="2 3">
    <name type="scientific">Sediminibacillus halophilus</name>
    <dbReference type="NCBI Taxonomy" id="482461"/>
    <lineage>
        <taxon>Bacteria</taxon>
        <taxon>Bacillati</taxon>
        <taxon>Bacillota</taxon>
        <taxon>Bacilli</taxon>
        <taxon>Bacillales</taxon>
        <taxon>Bacillaceae</taxon>
        <taxon>Sediminibacillus</taxon>
    </lineage>
</organism>
<keyword evidence="1" id="KW-1133">Transmembrane helix</keyword>
<dbReference type="EMBL" id="FNHF01000004">
    <property type="protein sequence ID" value="SDM72035.1"/>
    <property type="molecule type" value="Genomic_DNA"/>
</dbReference>
<dbReference type="STRING" id="482461.SAMN05216244_3300"/>
<feature type="transmembrane region" description="Helical" evidence="1">
    <location>
        <begin position="48"/>
        <end position="64"/>
    </location>
</feature>
<keyword evidence="1" id="KW-0812">Transmembrane</keyword>
<proteinExistence type="predicted"/>
<dbReference type="AlphaFoldDB" id="A0A1G9VJQ4"/>
<evidence type="ECO:0000313" key="2">
    <source>
        <dbReference type="EMBL" id="SDM72035.1"/>
    </source>
</evidence>
<dbReference type="OrthoDB" id="9913992at2"/>
<keyword evidence="1" id="KW-0472">Membrane</keyword>
<evidence type="ECO:0000256" key="1">
    <source>
        <dbReference type="SAM" id="Phobius"/>
    </source>
</evidence>
<dbReference type="RefSeq" id="WP_074600351.1">
    <property type="nucleotide sequence ID" value="NZ_FNHF01000004.1"/>
</dbReference>
<dbReference type="Proteomes" id="UP000182347">
    <property type="component" value="Unassembled WGS sequence"/>
</dbReference>
<evidence type="ECO:0000313" key="3">
    <source>
        <dbReference type="Proteomes" id="UP000182347"/>
    </source>
</evidence>
<keyword evidence="3" id="KW-1185">Reference proteome</keyword>